<comment type="caution">
    <text evidence="7">The sequence shown here is derived from an EMBL/GenBank/DDBJ whole genome shotgun (WGS) entry which is preliminary data.</text>
</comment>
<feature type="transmembrane region" description="Helical" evidence="5">
    <location>
        <begin position="29"/>
        <end position="50"/>
    </location>
</feature>
<evidence type="ECO:0000256" key="3">
    <source>
        <dbReference type="ARBA" id="ARBA00023012"/>
    </source>
</evidence>
<dbReference type="SUPFAM" id="SSF55874">
    <property type="entry name" value="ATPase domain of HSP90 chaperone/DNA topoisomerase II/histidine kinase"/>
    <property type="match status" value="1"/>
</dbReference>
<feature type="transmembrane region" description="Helical" evidence="5">
    <location>
        <begin position="109"/>
        <end position="127"/>
    </location>
</feature>
<dbReference type="GO" id="GO:0000160">
    <property type="term" value="P:phosphorelay signal transduction system"/>
    <property type="evidence" value="ECO:0007669"/>
    <property type="project" value="UniProtKB-KW"/>
</dbReference>
<dbReference type="Gene3D" id="3.30.565.10">
    <property type="entry name" value="Histidine kinase-like ATPase, C-terminal domain"/>
    <property type="match status" value="1"/>
</dbReference>
<keyword evidence="1" id="KW-0808">Transferase</keyword>
<dbReference type="RefSeq" id="WP_113852985.1">
    <property type="nucleotide sequence ID" value="NZ_PDCH01000002.1"/>
</dbReference>
<feature type="region of interest" description="Disordered" evidence="4">
    <location>
        <begin position="402"/>
        <end position="438"/>
    </location>
</feature>
<keyword evidence="5" id="KW-0472">Membrane</keyword>
<keyword evidence="3" id="KW-0902">Two-component regulatory system</keyword>
<evidence type="ECO:0000313" key="8">
    <source>
        <dbReference type="Proteomes" id="UP000252345"/>
    </source>
</evidence>
<keyword evidence="8" id="KW-1185">Reference proteome</keyword>
<dbReference type="InterPro" id="IPR007168">
    <property type="entry name" value="Phageshock_PspC_N"/>
</dbReference>
<evidence type="ECO:0000313" key="7">
    <source>
        <dbReference type="EMBL" id="RBP99890.1"/>
    </source>
</evidence>
<reference evidence="7 8" key="1">
    <citation type="submission" date="2017-10" db="EMBL/GenBank/DDBJ databases">
        <title>Bifidobacterium xylocopum sp. nov. and Bifidobacterium aemilianum sp. nov., from the carpenter bee (Xylocopa violacea) digestive tract.</title>
        <authorList>
            <person name="Alberoni D."/>
            <person name="Baffoni L."/>
            <person name="Di Gioia D."/>
            <person name="Gaggia F."/>
            <person name="Biavati B."/>
        </authorList>
    </citation>
    <scope>NUCLEOTIDE SEQUENCE [LARGE SCALE GENOMIC DNA]</scope>
    <source>
        <strain evidence="7 8">XV2</strain>
    </source>
</reference>
<feature type="domain" description="Phage shock protein PspC N-terminal" evidence="6">
    <location>
        <begin position="1"/>
        <end position="54"/>
    </location>
</feature>
<feature type="transmembrane region" description="Helical" evidence="5">
    <location>
        <begin position="158"/>
        <end position="178"/>
    </location>
</feature>
<feature type="transmembrane region" description="Helical" evidence="5">
    <location>
        <begin position="134"/>
        <end position="152"/>
    </location>
</feature>
<dbReference type="PANTHER" id="PTHR24421">
    <property type="entry name" value="NITRATE/NITRITE SENSOR PROTEIN NARX-RELATED"/>
    <property type="match status" value="1"/>
</dbReference>
<feature type="transmembrane region" description="Helical" evidence="5">
    <location>
        <begin position="190"/>
        <end position="212"/>
    </location>
</feature>
<dbReference type="InterPro" id="IPR036890">
    <property type="entry name" value="HATPase_C_sf"/>
</dbReference>
<proteinExistence type="predicted"/>
<dbReference type="InterPro" id="IPR050482">
    <property type="entry name" value="Sensor_HK_TwoCompSys"/>
</dbReference>
<dbReference type="OrthoDB" id="3534856at2"/>
<keyword evidence="5" id="KW-0812">Transmembrane</keyword>
<evidence type="ECO:0000259" key="6">
    <source>
        <dbReference type="Pfam" id="PF04024"/>
    </source>
</evidence>
<evidence type="ECO:0000256" key="1">
    <source>
        <dbReference type="ARBA" id="ARBA00022679"/>
    </source>
</evidence>
<organism evidence="7 8">
    <name type="scientific">Bifidobacterium xylocopae</name>
    <dbReference type="NCBI Taxonomy" id="2493119"/>
    <lineage>
        <taxon>Bacteria</taxon>
        <taxon>Bacillati</taxon>
        <taxon>Actinomycetota</taxon>
        <taxon>Actinomycetes</taxon>
        <taxon>Bifidobacteriales</taxon>
        <taxon>Bifidobacteriaceae</taxon>
        <taxon>Bifidobacterium</taxon>
    </lineage>
</organism>
<name>A0A366KDV1_9BIFI</name>
<keyword evidence="5" id="KW-1133">Transmembrane helix</keyword>
<evidence type="ECO:0000256" key="2">
    <source>
        <dbReference type="ARBA" id="ARBA00022777"/>
    </source>
</evidence>
<feature type="compositionally biased region" description="Polar residues" evidence="4">
    <location>
        <begin position="405"/>
        <end position="419"/>
    </location>
</feature>
<protein>
    <submittedName>
        <fullName evidence="7">Histidine kinase</fullName>
    </submittedName>
</protein>
<sequence length="438" mass="46566">MRPRHGRVLCGVCRGISLHLGIRVTWIRLLMLALLPAFGIGAIAYVLLWISVPAGDPMAAVQAAMSPGGRQPLARGNAPVTDDGEAGVPGPAFGAEDLTDVFRSASKPALLIAAGSLLLTIALILMARGLPSHLIAPAILLGAGLAVAWLRFDDGARHASTLALAAGLILAALASYVFPTFPSREAWQMMALALAVLAAVAVMLTPWAHALLLRLSSEQAGKERQEERADMAAHLHDGVLQTLALIQLNADDPQTVFTLARGQERDLRNWLYQERAPTERSVSSGLKEIAAEVEDAHGKPIDVVTVGDALPSAQTDALLNATRQALVNAVTHGGEPISAYCETGKGKVEVFVRDHGDGFDPESIPPDRLGIRQSIIGRIERRGGTVEIVSRPRWGTEVRMHMPISATSDQGNAMQSSQKGQRKRAQDGQTAGRGTKTK</sequence>
<dbReference type="Proteomes" id="UP000252345">
    <property type="component" value="Unassembled WGS sequence"/>
</dbReference>
<dbReference type="Pfam" id="PF04024">
    <property type="entry name" value="PspC"/>
    <property type="match status" value="1"/>
</dbReference>
<keyword evidence="2 7" id="KW-0418">Kinase</keyword>
<accession>A0A366KDV1</accession>
<gene>
    <name evidence="7" type="ORF">CRD59_01665</name>
</gene>
<dbReference type="AlphaFoldDB" id="A0A366KDV1"/>
<dbReference type="GO" id="GO:0016301">
    <property type="term" value="F:kinase activity"/>
    <property type="evidence" value="ECO:0007669"/>
    <property type="project" value="UniProtKB-KW"/>
</dbReference>
<dbReference type="EMBL" id="PDCH01000002">
    <property type="protein sequence ID" value="RBP99890.1"/>
    <property type="molecule type" value="Genomic_DNA"/>
</dbReference>
<evidence type="ECO:0000256" key="5">
    <source>
        <dbReference type="SAM" id="Phobius"/>
    </source>
</evidence>
<evidence type="ECO:0000256" key="4">
    <source>
        <dbReference type="SAM" id="MobiDB-lite"/>
    </source>
</evidence>
<dbReference type="PANTHER" id="PTHR24421:SF61">
    <property type="entry name" value="OXYGEN SENSOR HISTIDINE KINASE NREB"/>
    <property type="match status" value="1"/>
</dbReference>